<feature type="compositionally biased region" description="Low complexity" evidence="1">
    <location>
        <begin position="1"/>
        <end position="21"/>
    </location>
</feature>
<dbReference type="Proteomes" id="UP000811246">
    <property type="component" value="Chromosome 10"/>
</dbReference>
<name>A0A922J4E3_CARIL</name>
<comment type="caution">
    <text evidence="2">The sequence shown here is derived from an EMBL/GenBank/DDBJ whole genome shotgun (WGS) entry which is preliminary data.</text>
</comment>
<accession>A0A922J4E3</accession>
<dbReference type="AlphaFoldDB" id="A0A922J4E3"/>
<proteinExistence type="predicted"/>
<organism evidence="2 3">
    <name type="scientific">Carya illinoinensis</name>
    <name type="common">Pecan</name>
    <dbReference type="NCBI Taxonomy" id="32201"/>
    <lineage>
        <taxon>Eukaryota</taxon>
        <taxon>Viridiplantae</taxon>
        <taxon>Streptophyta</taxon>
        <taxon>Embryophyta</taxon>
        <taxon>Tracheophyta</taxon>
        <taxon>Spermatophyta</taxon>
        <taxon>Magnoliopsida</taxon>
        <taxon>eudicotyledons</taxon>
        <taxon>Gunneridae</taxon>
        <taxon>Pentapetalae</taxon>
        <taxon>rosids</taxon>
        <taxon>fabids</taxon>
        <taxon>Fagales</taxon>
        <taxon>Juglandaceae</taxon>
        <taxon>Carya</taxon>
    </lineage>
</organism>
<evidence type="ECO:0000313" key="3">
    <source>
        <dbReference type="Proteomes" id="UP000811246"/>
    </source>
</evidence>
<feature type="region of interest" description="Disordered" evidence="1">
    <location>
        <begin position="1"/>
        <end position="32"/>
    </location>
</feature>
<reference evidence="2" key="1">
    <citation type="submission" date="2021-01" db="EMBL/GenBank/DDBJ databases">
        <authorList>
            <person name="Lovell J.T."/>
            <person name="Bentley N."/>
            <person name="Bhattarai G."/>
            <person name="Jenkins J.W."/>
            <person name="Sreedasyam A."/>
            <person name="Alarcon Y."/>
            <person name="Bock C."/>
            <person name="Boston L."/>
            <person name="Carlson J."/>
            <person name="Cervantes K."/>
            <person name="Clermont K."/>
            <person name="Krom N."/>
            <person name="Kubenka K."/>
            <person name="Mamidi S."/>
            <person name="Mattison C."/>
            <person name="Monteros M."/>
            <person name="Pisani C."/>
            <person name="Plott C."/>
            <person name="Rajasekar S."/>
            <person name="Rhein H.S."/>
            <person name="Rohla C."/>
            <person name="Song M."/>
            <person name="Hilaire R.S."/>
            <person name="Shu S."/>
            <person name="Wells L."/>
            <person name="Wang X."/>
            <person name="Webber J."/>
            <person name="Heerema R.J."/>
            <person name="Klein P."/>
            <person name="Conner P."/>
            <person name="Grauke L."/>
            <person name="Grimwood J."/>
            <person name="Schmutz J."/>
            <person name="Randall J.J."/>
        </authorList>
    </citation>
    <scope>NUCLEOTIDE SEQUENCE</scope>
    <source>
        <tissue evidence="2">Leaf</tissue>
    </source>
</reference>
<gene>
    <name evidence="2" type="ORF">I3842_10G079300</name>
</gene>
<sequence>MACPSILHLHSPPTPSSRLSSSPPPPRHLALNPPNLLTASSSDFPPCLCSPLCPESLHSFIFLLLGWAPSISSAGILV</sequence>
<evidence type="ECO:0000256" key="1">
    <source>
        <dbReference type="SAM" id="MobiDB-lite"/>
    </source>
</evidence>
<dbReference type="EMBL" id="CM031834">
    <property type="protein sequence ID" value="KAG6691749.1"/>
    <property type="molecule type" value="Genomic_DNA"/>
</dbReference>
<evidence type="ECO:0000313" key="2">
    <source>
        <dbReference type="EMBL" id="KAG6691749.1"/>
    </source>
</evidence>
<protein>
    <submittedName>
        <fullName evidence="2">Uncharacterized protein</fullName>
    </submittedName>
</protein>